<reference evidence="1" key="1">
    <citation type="submission" date="2023-03" db="EMBL/GenBank/DDBJ databases">
        <title>Massive genome expansion in bonnet fungi (Mycena s.s.) driven by repeated elements and novel gene families across ecological guilds.</title>
        <authorList>
            <consortium name="Lawrence Berkeley National Laboratory"/>
            <person name="Harder C.B."/>
            <person name="Miyauchi S."/>
            <person name="Viragh M."/>
            <person name="Kuo A."/>
            <person name="Thoen E."/>
            <person name="Andreopoulos B."/>
            <person name="Lu D."/>
            <person name="Skrede I."/>
            <person name="Drula E."/>
            <person name="Henrissat B."/>
            <person name="Morin E."/>
            <person name="Kohler A."/>
            <person name="Barry K."/>
            <person name="LaButti K."/>
            <person name="Morin E."/>
            <person name="Salamov A."/>
            <person name="Lipzen A."/>
            <person name="Mereny Z."/>
            <person name="Hegedus B."/>
            <person name="Baldrian P."/>
            <person name="Stursova M."/>
            <person name="Weitz H."/>
            <person name="Taylor A."/>
            <person name="Grigoriev I.V."/>
            <person name="Nagy L.G."/>
            <person name="Martin F."/>
            <person name="Kauserud H."/>
        </authorList>
    </citation>
    <scope>NUCLEOTIDE SEQUENCE</scope>
    <source>
        <strain evidence="1">CBHHK002</strain>
    </source>
</reference>
<evidence type="ECO:0000313" key="2">
    <source>
        <dbReference type="Proteomes" id="UP001218218"/>
    </source>
</evidence>
<evidence type="ECO:0000313" key="1">
    <source>
        <dbReference type="EMBL" id="KAJ7334702.1"/>
    </source>
</evidence>
<comment type="caution">
    <text evidence="1">The sequence shown here is derived from an EMBL/GenBank/DDBJ whole genome shotgun (WGS) entry which is preliminary data.</text>
</comment>
<sequence>MVVSVSKTQWVIFGEIPRHVPIMRVGGTLISLVNQYKFVGVLFTSISRDIFSTHYAKKASKARAVANMTFESIRISPLGAKSPWMSLTPTCQSWRTSRTNICADSSALTDAL</sequence>
<dbReference type="EMBL" id="JARIHO010000032">
    <property type="protein sequence ID" value="KAJ7334702.1"/>
    <property type="molecule type" value="Genomic_DNA"/>
</dbReference>
<name>A0AAD7EMC1_9AGAR</name>
<gene>
    <name evidence="1" type="ORF">DFH08DRAFT_291484</name>
</gene>
<keyword evidence="2" id="KW-1185">Reference proteome</keyword>
<dbReference type="Proteomes" id="UP001218218">
    <property type="component" value="Unassembled WGS sequence"/>
</dbReference>
<organism evidence="1 2">
    <name type="scientific">Mycena albidolilacea</name>
    <dbReference type="NCBI Taxonomy" id="1033008"/>
    <lineage>
        <taxon>Eukaryota</taxon>
        <taxon>Fungi</taxon>
        <taxon>Dikarya</taxon>
        <taxon>Basidiomycota</taxon>
        <taxon>Agaricomycotina</taxon>
        <taxon>Agaricomycetes</taxon>
        <taxon>Agaricomycetidae</taxon>
        <taxon>Agaricales</taxon>
        <taxon>Marasmiineae</taxon>
        <taxon>Mycenaceae</taxon>
        <taxon>Mycena</taxon>
    </lineage>
</organism>
<accession>A0AAD7EMC1</accession>
<proteinExistence type="predicted"/>
<dbReference type="AlphaFoldDB" id="A0AAD7EMC1"/>
<protein>
    <submittedName>
        <fullName evidence="1">Uncharacterized protein</fullName>
    </submittedName>
</protein>